<name>G5INH1_9FIRM</name>
<dbReference type="GO" id="GO:0003677">
    <property type="term" value="F:DNA binding"/>
    <property type="evidence" value="ECO:0007669"/>
    <property type="project" value="UniProtKB-KW"/>
</dbReference>
<protein>
    <recommendedName>
        <fullName evidence="5">HTH lysR-type domain-containing protein</fullName>
    </recommendedName>
</protein>
<dbReference type="PANTHER" id="PTHR30346:SF28">
    <property type="entry name" value="HTH-TYPE TRANSCRIPTIONAL REGULATOR CYNR"/>
    <property type="match status" value="1"/>
</dbReference>
<organism evidence="6 7">
    <name type="scientific">Hungatella hathewayi WAL-18680</name>
    <dbReference type="NCBI Taxonomy" id="742737"/>
    <lineage>
        <taxon>Bacteria</taxon>
        <taxon>Bacillati</taxon>
        <taxon>Bacillota</taxon>
        <taxon>Clostridia</taxon>
        <taxon>Lachnospirales</taxon>
        <taxon>Lachnospiraceae</taxon>
        <taxon>Hungatella</taxon>
    </lineage>
</organism>
<accession>G5INH1</accession>
<dbReference type="Pfam" id="PF00126">
    <property type="entry name" value="HTH_1"/>
    <property type="match status" value="1"/>
</dbReference>
<dbReference type="Pfam" id="PF03466">
    <property type="entry name" value="LysR_substrate"/>
    <property type="match status" value="1"/>
</dbReference>
<evidence type="ECO:0000313" key="6">
    <source>
        <dbReference type="EMBL" id="EHI57142.1"/>
    </source>
</evidence>
<dbReference type="AlphaFoldDB" id="G5INH1"/>
<dbReference type="GO" id="GO:0032993">
    <property type="term" value="C:protein-DNA complex"/>
    <property type="evidence" value="ECO:0007669"/>
    <property type="project" value="TreeGrafter"/>
</dbReference>
<dbReference type="Gene3D" id="3.40.190.10">
    <property type="entry name" value="Periplasmic binding protein-like II"/>
    <property type="match status" value="2"/>
</dbReference>
<dbReference type="Proteomes" id="UP000005384">
    <property type="component" value="Unassembled WGS sequence"/>
</dbReference>
<feature type="domain" description="HTH lysR-type" evidence="5">
    <location>
        <begin position="1"/>
        <end position="58"/>
    </location>
</feature>
<keyword evidence="4" id="KW-0804">Transcription</keyword>
<keyword evidence="2" id="KW-0805">Transcription regulation</keyword>
<dbReference type="PRINTS" id="PR00039">
    <property type="entry name" value="HTHLYSR"/>
</dbReference>
<evidence type="ECO:0000259" key="5">
    <source>
        <dbReference type="PROSITE" id="PS50931"/>
    </source>
</evidence>
<gene>
    <name evidence="6" type="ORF">HMPREF9473_05049</name>
</gene>
<keyword evidence="3" id="KW-0238">DNA-binding</keyword>
<comment type="caution">
    <text evidence="6">The sequence shown here is derived from an EMBL/GenBank/DDBJ whole genome shotgun (WGS) entry which is preliminary data.</text>
</comment>
<dbReference type="EMBL" id="ADLN01000127">
    <property type="protein sequence ID" value="EHI57142.1"/>
    <property type="molecule type" value="Genomic_DNA"/>
</dbReference>
<dbReference type="InterPro" id="IPR000847">
    <property type="entry name" value="LysR_HTH_N"/>
</dbReference>
<dbReference type="PANTHER" id="PTHR30346">
    <property type="entry name" value="TRANSCRIPTIONAL DUAL REGULATOR HCAR-RELATED"/>
    <property type="match status" value="1"/>
</dbReference>
<dbReference type="Gene3D" id="1.10.10.10">
    <property type="entry name" value="Winged helix-like DNA-binding domain superfamily/Winged helix DNA-binding domain"/>
    <property type="match status" value="1"/>
</dbReference>
<comment type="similarity">
    <text evidence="1">Belongs to the LysR transcriptional regulatory family.</text>
</comment>
<dbReference type="PATRIC" id="fig|742737.3.peg.5042"/>
<keyword evidence="7" id="KW-1185">Reference proteome</keyword>
<dbReference type="InterPro" id="IPR036390">
    <property type="entry name" value="WH_DNA-bd_sf"/>
</dbReference>
<dbReference type="RefSeq" id="WP_006783037.1">
    <property type="nucleotide sequence ID" value="NZ_CP040506.1"/>
</dbReference>
<dbReference type="GO" id="GO:0003700">
    <property type="term" value="F:DNA-binding transcription factor activity"/>
    <property type="evidence" value="ECO:0007669"/>
    <property type="project" value="InterPro"/>
</dbReference>
<dbReference type="InterPro" id="IPR005119">
    <property type="entry name" value="LysR_subst-bd"/>
</dbReference>
<dbReference type="CDD" id="cd05466">
    <property type="entry name" value="PBP2_LTTR_substrate"/>
    <property type="match status" value="1"/>
</dbReference>
<evidence type="ECO:0000256" key="2">
    <source>
        <dbReference type="ARBA" id="ARBA00023015"/>
    </source>
</evidence>
<dbReference type="HOGENOM" id="CLU_039613_32_1_9"/>
<dbReference type="SUPFAM" id="SSF53850">
    <property type="entry name" value="Periplasmic binding protein-like II"/>
    <property type="match status" value="1"/>
</dbReference>
<dbReference type="InterPro" id="IPR036388">
    <property type="entry name" value="WH-like_DNA-bd_sf"/>
</dbReference>
<evidence type="ECO:0000256" key="1">
    <source>
        <dbReference type="ARBA" id="ARBA00009437"/>
    </source>
</evidence>
<dbReference type="SUPFAM" id="SSF46785">
    <property type="entry name" value="Winged helix' DNA-binding domain"/>
    <property type="match status" value="1"/>
</dbReference>
<dbReference type="OrthoDB" id="9803714at2"/>
<dbReference type="PROSITE" id="PS50931">
    <property type="entry name" value="HTH_LYSR"/>
    <property type="match status" value="1"/>
</dbReference>
<reference evidence="6 7" key="1">
    <citation type="submission" date="2011-08" db="EMBL/GenBank/DDBJ databases">
        <title>The Genome Sequence of Clostridium hathewayi WAL-18680.</title>
        <authorList>
            <consortium name="The Broad Institute Genome Sequencing Platform"/>
            <person name="Earl A."/>
            <person name="Ward D."/>
            <person name="Feldgarden M."/>
            <person name="Gevers D."/>
            <person name="Finegold S.M."/>
            <person name="Summanen P.H."/>
            <person name="Molitoris D.R."/>
            <person name="Song M."/>
            <person name="Daigneault M."/>
            <person name="Allen-Vercoe E."/>
            <person name="Young S.K."/>
            <person name="Zeng Q."/>
            <person name="Gargeya S."/>
            <person name="Fitzgerald M."/>
            <person name="Haas B."/>
            <person name="Abouelleil A."/>
            <person name="Alvarado L."/>
            <person name="Arachchi H.M."/>
            <person name="Berlin A."/>
            <person name="Brown A."/>
            <person name="Chapman S.B."/>
            <person name="Chen Z."/>
            <person name="Dunbar C."/>
            <person name="Freedman E."/>
            <person name="Gearin G."/>
            <person name="Gellesch M."/>
            <person name="Goldberg J."/>
            <person name="Griggs A."/>
            <person name="Gujja S."/>
            <person name="Heiman D."/>
            <person name="Howarth C."/>
            <person name="Larson L."/>
            <person name="Lui A."/>
            <person name="MacDonald P.J.P."/>
            <person name="Montmayeur A."/>
            <person name="Murphy C."/>
            <person name="Neiman D."/>
            <person name="Pearson M."/>
            <person name="Priest M."/>
            <person name="Roberts A."/>
            <person name="Saif S."/>
            <person name="Shea T."/>
            <person name="Shenoy N."/>
            <person name="Sisk P."/>
            <person name="Stolte C."/>
            <person name="Sykes S."/>
            <person name="Wortman J."/>
            <person name="Nusbaum C."/>
            <person name="Birren B."/>
        </authorList>
    </citation>
    <scope>NUCLEOTIDE SEQUENCE [LARGE SCALE GENOMIC DNA]</scope>
    <source>
        <strain evidence="6 7">WAL-18680</strain>
    </source>
</reference>
<evidence type="ECO:0000313" key="7">
    <source>
        <dbReference type="Proteomes" id="UP000005384"/>
    </source>
</evidence>
<dbReference type="FunFam" id="1.10.10.10:FF:000001">
    <property type="entry name" value="LysR family transcriptional regulator"/>
    <property type="match status" value="1"/>
</dbReference>
<evidence type="ECO:0000256" key="3">
    <source>
        <dbReference type="ARBA" id="ARBA00023125"/>
    </source>
</evidence>
<sequence length="295" mass="34176">MTIQQLQYVLEVTKTGSVSKAARNLYLSQPNLSNAIKNLEHELGITIFERTTMGMQLTGNGQRLVQKAASIMEDIADITSGMNEGEECSFRLVYPRYVPAFEAFMDLCRKYEEMPHLHFSCFIGDGERQVEALYRNLCDLAVYLDYGSSNFRRLCLDLHVKYEIFKKTKFYIQLSENHPLLKEEKFDVGKLRDYPYVAFADLLDRDAYWMPWEEIVNPDRLICVQSTSSRASLVANSNAFSIVLPHSDEYNREHGVVQLPFENKTVTVGVLYSMDRKLSPFAKEYLDYLKLRMDF</sequence>
<proteinExistence type="inferred from homology"/>
<evidence type="ECO:0000256" key="4">
    <source>
        <dbReference type="ARBA" id="ARBA00023163"/>
    </source>
</evidence>